<gene>
    <name evidence="1" type="ORF">O6H91_16G056200</name>
</gene>
<evidence type="ECO:0000313" key="2">
    <source>
        <dbReference type="Proteomes" id="UP001162992"/>
    </source>
</evidence>
<evidence type="ECO:0000313" key="1">
    <source>
        <dbReference type="EMBL" id="KAJ7527472.1"/>
    </source>
</evidence>
<keyword evidence="2" id="KW-1185">Reference proteome</keyword>
<protein>
    <submittedName>
        <fullName evidence="1">Uncharacterized protein</fullName>
    </submittedName>
</protein>
<comment type="caution">
    <text evidence="1">The sequence shown here is derived from an EMBL/GenBank/DDBJ whole genome shotgun (WGS) entry which is preliminary data.</text>
</comment>
<dbReference type="Proteomes" id="UP001162992">
    <property type="component" value="Chromosome 16"/>
</dbReference>
<proteinExistence type="predicted"/>
<dbReference type="EMBL" id="CM055107">
    <property type="protein sequence ID" value="KAJ7527472.1"/>
    <property type="molecule type" value="Genomic_DNA"/>
</dbReference>
<name>A0ACC2BCI0_DIPCM</name>
<reference evidence="2" key="1">
    <citation type="journal article" date="2024" name="Proc. Natl. Acad. Sci. U.S.A.">
        <title>Extraordinary preservation of gene collinearity over three hundred million years revealed in homosporous lycophytes.</title>
        <authorList>
            <person name="Li C."/>
            <person name="Wickell D."/>
            <person name="Kuo L.Y."/>
            <person name="Chen X."/>
            <person name="Nie B."/>
            <person name="Liao X."/>
            <person name="Peng D."/>
            <person name="Ji J."/>
            <person name="Jenkins J."/>
            <person name="Williams M."/>
            <person name="Shu S."/>
            <person name="Plott C."/>
            <person name="Barry K."/>
            <person name="Rajasekar S."/>
            <person name="Grimwood J."/>
            <person name="Han X."/>
            <person name="Sun S."/>
            <person name="Hou Z."/>
            <person name="He W."/>
            <person name="Dai G."/>
            <person name="Sun C."/>
            <person name="Schmutz J."/>
            <person name="Leebens-Mack J.H."/>
            <person name="Li F.W."/>
            <person name="Wang L."/>
        </authorList>
    </citation>
    <scope>NUCLEOTIDE SEQUENCE [LARGE SCALE GENOMIC DNA]</scope>
    <source>
        <strain evidence="2">cv. PW_Plant_1</strain>
    </source>
</reference>
<sequence length="726" mass="79713">MNGQGIVPSSATTLLHTRMRWCCHFGILNRSLLGQLQSTFVLLKHPKPAAAAICSRPLELRRQRKRWLTIAQSSQRASDLGRPQRWTPGRGLRFTKDIAISWDSKPRVWPIRHLSDGCAAQRSTNHPTEVATNNEEFINANISSNLSRKSVLQPSNSKVTRAGAARLACPGCGVYMQDKNPKAPGFFKRPAFLDESVTEETEALSEADEALNEEEDELDDDEEEEVVDDAEISSSQEWQENNWVLKSGKWEELEKAELKDEINGFGPAGPGYGSWNEVGPSSEDAKNAWNDELNLKVKSKKGAKEAKEEGERLVVCARCHSLRSYGQVKDESVENLLPEFDFEQAVGTRLMKAYGRRAVVVMVIDSVDFDGSFPRRVAALLAEADKKFASAWKGGASGNVPRLIVAATKVDLLPGQVSPVRLEQWVRRRVVDGGAPRPSGVHLISSKKGWGLQALTDQITRLSGPRGDVWVVGSQNAGKSSLINALGKLAGQKNKPSAQLTEAPVPGTTVGVLKLEGILPARARLYDTPGILHPHQITTRLSRDEQKLVQGRKELKPRTFRVKVGNTVHVGGLLRLDIVKTPTESIYITIWASPLVPCHLGKTEKADETLEKHIGERLQPPLDKKRLPELGKWLPRIVQVSGDNWTASSVDVAVAGLGWVAVALKGDATLSVWTYEGIAVTRHEAMVHDLATVFEKPGFTIDKGPTKTEGKSGSLTKKPGQKIQIN</sequence>
<organism evidence="1 2">
    <name type="scientific">Diphasiastrum complanatum</name>
    <name type="common">Issler's clubmoss</name>
    <name type="synonym">Lycopodium complanatum</name>
    <dbReference type="NCBI Taxonomy" id="34168"/>
    <lineage>
        <taxon>Eukaryota</taxon>
        <taxon>Viridiplantae</taxon>
        <taxon>Streptophyta</taxon>
        <taxon>Embryophyta</taxon>
        <taxon>Tracheophyta</taxon>
        <taxon>Lycopodiopsida</taxon>
        <taxon>Lycopodiales</taxon>
        <taxon>Lycopodiaceae</taxon>
        <taxon>Lycopodioideae</taxon>
        <taxon>Diphasiastrum</taxon>
    </lineage>
</organism>
<accession>A0ACC2BCI0</accession>